<dbReference type="EMBL" id="JACBZM010000001">
    <property type="protein sequence ID" value="NYI42983.1"/>
    <property type="molecule type" value="Genomic_DNA"/>
</dbReference>
<name>A0A7Y9ZEX8_9ACTN</name>
<gene>
    <name evidence="5" type="ORF">BJ993_000063</name>
</gene>
<evidence type="ECO:0000256" key="2">
    <source>
        <dbReference type="PIRSR" id="PIRSR640198-2"/>
    </source>
</evidence>
<feature type="site" description="Important for autoinhibition of adenylyltransferase activity" evidence="3">
    <location>
        <position position="29"/>
    </location>
</feature>
<evidence type="ECO:0000259" key="4">
    <source>
        <dbReference type="PROSITE" id="PS51459"/>
    </source>
</evidence>
<comment type="caution">
    <text evidence="5">The sequence shown here is derived from an EMBL/GenBank/DDBJ whole genome shotgun (WGS) entry which is preliminary data.</text>
</comment>
<evidence type="ECO:0000256" key="3">
    <source>
        <dbReference type="PIRSR" id="PIRSR640198-3"/>
    </source>
</evidence>
<dbReference type="AlphaFoldDB" id="A0A7Y9ZEX8"/>
<dbReference type="InterPro" id="IPR036597">
    <property type="entry name" value="Fido-like_dom_sf"/>
</dbReference>
<feature type="domain" description="Fido" evidence="4">
    <location>
        <begin position="93"/>
        <end position="227"/>
    </location>
</feature>
<dbReference type="InterPro" id="IPR003812">
    <property type="entry name" value="Fido"/>
</dbReference>
<dbReference type="Pfam" id="PF02661">
    <property type="entry name" value="Fic"/>
    <property type="match status" value="1"/>
</dbReference>
<evidence type="ECO:0000313" key="5">
    <source>
        <dbReference type="EMBL" id="NYI42983.1"/>
    </source>
</evidence>
<keyword evidence="2" id="KW-0067">ATP-binding</keyword>
<dbReference type="Gene3D" id="1.10.3290.10">
    <property type="entry name" value="Fido-like domain"/>
    <property type="match status" value="1"/>
</dbReference>
<evidence type="ECO:0000313" key="6">
    <source>
        <dbReference type="Proteomes" id="UP000562045"/>
    </source>
</evidence>
<dbReference type="PANTHER" id="PTHR13504:SF38">
    <property type="entry name" value="FIDO DOMAIN-CONTAINING PROTEIN"/>
    <property type="match status" value="1"/>
</dbReference>
<reference evidence="5 6" key="1">
    <citation type="submission" date="2020-07" db="EMBL/GenBank/DDBJ databases">
        <title>Sequencing the genomes of 1000 actinobacteria strains.</title>
        <authorList>
            <person name="Klenk H.-P."/>
        </authorList>
    </citation>
    <scope>NUCLEOTIDE SEQUENCE [LARGE SCALE GENOMIC DNA]</scope>
    <source>
        <strain evidence="5 6">DSM 15131</strain>
    </source>
</reference>
<dbReference type="PROSITE" id="PS51459">
    <property type="entry name" value="FIDO"/>
    <property type="match status" value="1"/>
</dbReference>
<feature type="binding site" evidence="2">
    <location>
        <begin position="172"/>
        <end position="179"/>
    </location>
    <ligand>
        <name>ATP</name>
        <dbReference type="ChEBI" id="CHEBI:30616"/>
    </ligand>
</feature>
<dbReference type="SUPFAM" id="SSF140931">
    <property type="entry name" value="Fic-like"/>
    <property type="match status" value="1"/>
</dbReference>
<dbReference type="PANTHER" id="PTHR13504">
    <property type="entry name" value="FIDO DOMAIN-CONTAINING PROTEIN DDB_G0283145"/>
    <property type="match status" value="1"/>
</dbReference>
<sequence length="411" mass="46386">MRKAIAQHLAGSLNRASRAQEIYESNAIEGKLATLEETFGILNDRHLFDADAAIARYTLHESLTDDPKVQDVVGLAAARILVDQYIQEPDRPLAEADVRDMHGLILAGHHSAGRYKVHLNSIEGSTHVPTPPVDVPGAMNMLVEWFRYSDAPLVWRAAVTHAWFTHIHPFDDGNGRIARLLANYTLGFGSYPPLIVKSSSDRGKYLSALSASDDAGDIVPLMQVFARALDRQLKIMEKPNFGWELFQKDLRIREDSIHKRWSTTLDRFLHEVSAHLRISRIKFEVIGSVGPSDFEFLRGRSSSGNGWIARVSNGDARRDLLVWTGHVTDRMYGRLEKDQVFPALFLSERDPDPKAPKPFRRRVHGLPEFHDEICIIADEDRAMLRRGSNIQRVSLRDASELWAGLLSGYLR</sequence>
<keyword evidence="2" id="KW-0547">Nucleotide-binding</keyword>
<evidence type="ECO:0000256" key="1">
    <source>
        <dbReference type="PIRSR" id="PIRSR640198-1"/>
    </source>
</evidence>
<accession>A0A7Y9ZEX8</accession>
<proteinExistence type="predicted"/>
<dbReference type="GO" id="GO:0005524">
    <property type="term" value="F:ATP binding"/>
    <property type="evidence" value="ECO:0007669"/>
    <property type="project" value="UniProtKB-KW"/>
</dbReference>
<dbReference type="Proteomes" id="UP000562045">
    <property type="component" value="Unassembled WGS sequence"/>
</dbReference>
<organism evidence="5 6">
    <name type="scientific">Nocardioides aromaticivorans</name>
    <dbReference type="NCBI Taxonomy" id="200618"/>
    <lineage>
        <taxon>Bacteria</taxon>
        <taxon>Bacillati</taxon>
        <taxon>Actinomycetota</taxon>
        <taxon>Actinomycetes</taxon>
        <taxon>Propionibacteriales</taxon>
        <taxon>Nocardioidaceae</taxon>
        <taxon>Nocardioides</taxon>
    </lineage>
</organism>
<protein>
    <submittedName>
        <fullName evidence="5">Fic family protein</fullName>
    </submittedName>
</protein>
<feature type="active site" evidence="1">
    <location>
        <position position="168"/>
    </location>
</feature>
<dbReference type="InterPro" id="IPR040198">
    <property type="entry name" value="Fido_containing"/>
</dbReference>
<dbReference type="RefSeq" id="WP_179647314.1">
    <property type="nucleotide sequence ID" value="NZ_JACBZM010000001.1"/>
</dbReference>